<protein>
    <submittedName>
        <fullName evidence="3">Phosphoesterase PA-phosphatase related</fullName>
    </submittedName>
</protein>
<dbReference type="Pfam" id="PF01569">
    <property type="entry name" value="PAP2"/>
    <property type="match status" value="1"/>
</dbReference>
<keyword evidence="1" id="KW-0472">Membrane</keyword>
<feature type="transmembrane region" description="Helical" evidence="1">
    <location>
        <begin position="95"/>
        <end position="113"/>
    </location>
</feature>
<evidence type="ECO:0000259" key="2">
    <source>
        <dbReference type="SMART" id="SM00014"/>
    </source>
</evidence>
<dbReference type="SUPFAM" id="SSF48317">
    <property type="entry name" value="Acid phosphatase/Vanadium-dependent haloperoxidase"/>
    <property type="match status" value="1"/>
</dbReference>
<gene>
    <name evidence="3" type="ORF">N44_00218</name>
</gene>
<reference evidence="4" key="1">
    <citation type="journal article" date="2015" name="Genome">
        <title>Whole Genome Sequence of the Non-Microcystin-Producing Microcystis aeruginosa Strain NIES-44.</title>
        <authorList>
            <person name="Okano K."/>
            <person name="Miyata N."/>
            <person name="Ozaki Y."/>
        </authorList>
    </citation>
    <scope>NUCLEOTIDE SEQUENCE [LARGE SCALE GENOMIC DNA]</scope>
    <source>
        <strain evidence="4">NIES-44</strain>
    </source>
</reference>
<evidence type="ECO:0000313" key="4">
    <source>
        <dbReference type="Proteomes" id="UP000030321"/>
    </source>
</evidence>
<keyword evidence="1" id="KW-0812">Transmembrane</keyword>
<proteinExistence type="predicted"/>
<accession>A0A0A1VQE8</accession>
<name>A0A0A1VQE8_MICAE</name>
<keyword evidence="1" id="KW-1133">Transmembrane helix</keyword>
<evidence type="ECO:0000313" key="3">
    <source>
        <dbReference type="EMBL" id="GAL91930.1"/>
    </source>
</evidence>
<comment type="caution">
    <text evidence="3">The sequence shown here is derived from an EMBL/GenBank/DDBJ whole genome shotgun (WGS) entry which is preliminary data.</text>
</comment>
<dbReference type="AlphaFoldDB" id="A0A0A1VQE8"/>
<dbReference type="InterPro" id="IPR000326">
    <property type="entry name" value="PAP2/HPO"/>
</dbReference>
<dbReference type="PANTHER" id="PTHR14969">
    <property type="entry name" value="SPHINGOSINE-1-PHOSPHATE PHOSPHOHYDROLASE"/>
    <property type="match status" value="1"/>
</dbReference>
<sequence length="251" mass="28765">MTGDFPNITDSLPKMSDECPRYPCRHFLPVIPKTYLNNSLIFLAILLTSLTFTDLAIAIDQHPQGFAWEKSLLLSIHQTANLNLNFLAIKLTGLGTYWGVAPILTISLLIFALKKYWYGFAYLLVTMAGGWAISYNLKILFHRNRPQFWQLFYPLPDDFAFPSGHALFSSLLVVSLLILSWRKRWFLGVVLLGIPFLLVIAWTRLYLGVHFPSDILASWLLASAWSLLVHLWWQQLLKTPKAINTQEEINN</sequence>
<feature type="transmembrane region" description="Helical" evidence="1">
    <location>
        <begin position="215"/>
        <end position="233"/>
    </location>
</feature>
<feature type="transmembrane region" description="Helical" evidence="1">
    <location>
        <begin position="40"/>
        <end position="59"/>
    </location>
</feature>
<feature type="domain" description="Phosphatidic acid phosphatase type 2/haloperoxidase" evidence="2">
    <location>
        <begin position="118"/>
        <end position="230"/>
    </location>
</feature>
<dbReference type="CDD" id="cd03392">
    <property type="entry name" value="PAP2_like_2"/>
    <property type="match status" value="1"/>
</dbReference>
<dbReference type="EMBL" id="BBPA01000015">
    <property type="protein sequence ID" value="GAL91930.1"/>
    <property type="molecule type" value="Genomic_DNA"/>
</dbReference>
<dbReference type="SMART" id="SM00014">
    <property type="entry name" value="acidPPc"/>
    <property type="match status" value="1"/>
</dbReference>
<feature type="transmembrane region" description="Helical" evidence="1">
    <location>
        <begin position="185"/>
        <end position="203"/>
    </location>
</feature>
<dbReference type="PANTHER" id="PTHR14969:SF13">
    <property type="entry name" value="AT30094P"/>
    <property type="match status" value="1"/>
</dbReference>
<dbReference type="Proteomes" id="UP000030321">
    <property type="component" value="Unassembled WGS sequence"/>
</dbReference>
<organism evidence="3 4">
    <name type="scientific">Microcystis aeruginosa NIES-44</name>
    <dbReference type="NCBI Taxonomy" id="449439"/>
    <lineage>
        <taxon>Bacteria</taxon>
        <taxon>Bacillati</taxon>
        <taxon>Cyanobacteriota</taxon>
        <taxon>Cyanophyceae</taxon>
        <taxon>Oscillatoriophycideae</taxon>
        <taxon>Chroococcales</taxon>
        <taxon>Microcystaceae</taxon>
        <taxon>Microcystis</taxon>
    </lineage>
</organism>
<feature type="transmembrane region" description="Helical" evidence="1">
    <location>
        <begin position="159"/>
        <end position="178"/>
    </location>
</feature>
<dbReference type="Gene3D" id="1.20.144.10">
    <property type="entry name" value="Phosphatidic acid phosphatase type 2/haloperoxidase"/>
    <property type="match status" value="2"/>
</dbReference>
<feature type="transmembrane region" description="Helical" evidence="1">
    <location>
        <begin position="120"/>
        <end position="139"/>
    </location>
</feature>
<evidence type="ECO:0000256" key="1">
    <source>
        <dbReference type="SAM" id="Phobius"/>
    </source>
</evidence>
<dbReference type="InterPro" id="IPR036938">
    <property type="entry name" value="PAP2/HPO_sf"/>
</dbReference>